<feature type="transmembrane region" description="Helical" evidence="6">
    <location>
        <begin position="218"/>
        <end position="238"/>
    </location>
</feature>
<dbReference type="Pfam" id="PF00892">
    <property type="entry name" value="EamA"/>
    <property type="match status" value="2"/>
</dbReference>
<feature type="transmembrane region" description="Helical" evidence="6">
    <location>
        <begin position="95"/>
        <end position="117"/>
    </location>
</feature>
<dbReference type="GO" id="GO:0005886">
    <property type="term" value="C:plasma membrane"/>
    <property type="evidence" value="ECO:0007669"/>
    <property type="project" value="UniProtKB-SubCell"/>
</dbReference>
<dbReference type="OrthoDB" id="4167046at2"/>
<organism evidence="8 9">
    <name type="scientific">Novimethylophilus kurashikiensis</name>
    <dbReference type="NCBI Taxonomy" id="1825523"/>
    <lineage>
        <taxon>Bacteria</taxon>
        <taxon>Pseudomonadati</taxon>
        <taxon>Pseudomonadota</taxon>
        <taxon>Betaproteobacteria</taxon>
        <taxon>Nitrosomonadales</taxon>
        <taxon>Methylophilaceae</taxon>
        <taxon>Novimethylophilus</taxon>
    </lineage>
</organism>
<comment type="subcellular location">
    <subcellularLocation>
        <location evidence="1">Cell membrane</location>
        <topology evidence="1">Multi-pass membrane protein</topology>
    </subcellularLocation>
</comment>
<keyword evidence="4 6" id="KW-1133">Transmembrane helix</keyword>
<feature type="transmembrane region" description="Helical" evidence="6">
    <location>
        <begin position="129"/>
        <end position="145"/>
    </location>
</feature>
<dbReference type="RefSeq" id="WP_109014527.1">
    <property type="nucleotide sequence ID" value="NZ_BDOQ01000003.1"/>
</dbReference>
<accession>A0A2R5F4H7</accession>
<feature type="transmembrane region" description="Helical" evidence="6">
    <location>
        <begin position="151"/>
        <end position="172"/>
    </location>
</feature>
<dbReference type="InterPro" id="IPR037185">
    <property type="entry name" value="EmrE-like"/>
</dbReference>
<keyword evidence="2" id="KW-1003">Cell membrane</keyword>
<protein>
    <submittedName>
        <fullName evidence="8">Membrane protein</fullName>
    </submittedName>
</protein>
<evidence type="ECO:0000256" key="5">
    <source>
        <dbReference type="ARBA" id="ARBA00023136"/>
    </source>
</evidence>
<gene>
    <name evidence="8" type="ORF">NMK_0853</name>
</gene>
<feature type="domain" description="EamA" evidence="7">
    <location>
        <begin position="9"/>
        <end position="138"/>
    </location>
</feature>
<evidence type="ECO:0000313" key="9">
    <source>
        <dbReference type="Proteomes" id="UP000245081"/>
    </source>
</evidence>
<dbReference type="PANTHER" id="PTHR42920">
    <property type="entry name" value="OS03G0707200 PROTEIN-RELATED"/>
    <property type="match status" value="1"/>
</dbReference>
<keyword evidence="9" id="KW-1185">Reference proteome</keyword>
<proteinExistence type="predicted"/>
<evidence type="ECO:0000256" key="2">
    <source>
        <dbReference type="ARBA" id="ARBA00022475"/>
    </source>
</evidence>
<dbReference type="InterPro" id="IPR000620">
    <property type="entry name" value="EamA_dom"/>
</dbReference>
<feature type="transmembrane region" description="Helical" evidence="6">
    <location>
        <begin position="69"/>
        <end position="89"/>
    </location>
</feature>
<evidence type="ECO:0000256" key="4">
    <source>
        <dbReference type="ARBA" id="ARBA00022989"/>
    </source>
</evidence>
<keyword evidence="3 6" id="KW-0812">Transmembrane</keyword>
<sequence length="302" mass="32444">MTAQPRPLQGYLAALGTVAIWTGFILISRMGGKSPLTAYDILALRLAAASLLLLPFAKGIPKSARRDRKLWLLTVLAGVLYGVFAYSAFKFAPAAHAAILLPGLQPFLIMACTWLLFSVKPPRERHLGLFIIGAGVLCAAAPYILASGGHWTGTTLVGDGLFLVASTIWAFYTILARRWHYNPWVLTRFVAFGSTAIYLPIYLLWLPKQIGAAPMSQIIIQALYQGIGPTIVAMLLFLKAVSILGAERTGAMIALVPVLSGIAAVPLLGEPLNAWLIAALGLVSLGAYLCARHLPERKHAAH</sequence>
<feature type="transmembrane region" description="Helical" evidence="6">
    <location>
        <begin position="250"/>
        <end position="268"/>
    </location>
</feature>
<dbReference type="Proteomes" id="UP000245081">
    <property type="component" value="Unassembled WGS sequence"/>
</dbReference>
<dbReference type="EMBL" id="BDOQ01000003">
    <property type="protein sequence ID" value="GBG13307.1"/>
    <property type="molecule type" value="Genomic_DNA"/>
</dbReference>
<evidence type="ECO:0000256" key="3">
    <source>
        <dbReference type="ARBA" id="ARBA00022692"/>
    </source>
</evidence>
<feature type="transmembrane region" description="Helical" evidence="6">
    <location>
        <begin position="36"/>
        <end position="57"/>
    </location>
</feature>
<name>A0A2R5F4H7_9PROT</name>
<evidence type="ECO:0000313" key="8">
    <source>
        <dbReference type="EMBL" id="GBG13307.1"/>
    </source>
</evidence>
<dbReference type="InterPro" id="IPR051258">
    <property type="entry name" value="Diverse_Substrate_Transporter"/>
</dbReference>
<evidence type="ECO:0000259" key="7">
    <source>
        <dbReference type="Pfam" id="PF00892"/>
    </source>
</evidence>
<evidence type="ECO:0000256" key="6">
    <source>
        <dbReference type="SAM" id="Phobius"/>
    </source>
</evidence>
<dbReference type="PANTHER" id="PTHR42920:SF11">
    <property type="entry name" value="INNER MEMBRANE PROTEIN YTFF"/>
    <property type="match status" value="1"/>
</dbReference>
<feature type="transmembrane region" description="Helical" evidence="6">
    <location>
        <begin position="12"/>
        <end position="30"/>
    </location>
</feature>
<comment type="caution">
    <text evidence="8">The sequence shown here is derived from an EMBL/GenBank/DDBJ whole genome shotgun (WGS) entry which is preliminary data.</text>
</comment>
<dbReference type="AlphaFoldDB" id="A0A2R5F4H7"/>
<dbReference type="SUPFAM" id="SSF103481">
    <property type="entry name" value="Multidrug resistance efflux transporter EmrE"/>
    <property type="match status" value="2"/>
</dbReference>
<feature type="domain" description="EamA" evidence="7">
    <location>
        <begin position="158"/>
        <end position="289"/>
    </location>
</feature>
<feature type="transmembrane region" description="Helical" evidence="6">
    <location>
        <begin position="274"/>
        <end position="291"/>
    </location>
</feature>
<reference evidence="8 9" key="1">
    <citation type="journal article" date="2018" name="Environ. Microbiol.">
        <title>Isolation and genomic characterization of Novimethylophilus kurashikiensis gen. nov. sp. nov., a new lanthanide-dependent methylotrophic species of Methylophilaceae.</title>
        <authorList>
            <person name="Lv H."/>
            <person name="Sahin N."/>
            <person name="Tani A."/>
        </authorList>
    </citation>
    <scope>NUCLEOTIDE SEQUENCE [LARGE SCALE GENOMIC DNA]</scope>
    <source>
        <strain evidence="8 9">La2-4</strain>
    </source>
</reference>
<feature type="transmembrane region" description="Helical" evidence="6">
    <location>
        <begin position="184"/>
        <end position="206"/>
    </location>
</feature>
<evidence type="ECO:0000256" key="1">
    <source>
        <dbReference type="ARBA" id="ARBA00004651"/>
    </source>
</evidence>
<keyword evidence="5 6" id="KW-0472">Membrane</keyword>